<dbReference type="RefSeq" id="WP_266348910.1">
    <property type="nucleotide sequence ID" value="NZ_JAPKNG010000003.1"/>
</dbReference>
<organism evidence="1 2">
    <name type="scientific">Kaistia dalseonensis</name>
    <dbReference type="NCBI Taxonomy" id="410840"/>
    <lineage>
        <taxon>Bacteria</taxon>
        <taxon>Pseudomonadati</taxon>
        <taxon>Pseudomonadota</taxon>
        <taxon>Alphaproteobacteria</taxon>
        <taxon>Hyphomicrobiales</taxon>
        <taxon>Kaistiaceae</taxon>
        <taxon>Kaistia</taxon>
    </lineage>
</organism>
<accession>A0ABU0H6S0</accession>
<sequence length="166" mass="17739">MSPAPLGRKTNVDDLQALKAATRRLVDACGGQESAASITRVSHQTISRYRLADRAEDFIPADVLLDLEADAGDPIVTRQLAARQGWTIVRAHAQATGATLVQSIGQITQETSDVVIAVTGGLADGDFDARDIDLTIPEIDQAIERLAGLKQALLIMRSGAEPERKL</sequence>
<evidence type="ECO:0000313" key="2">
    <source>
        <dbReference type="Proteomes" id="UP001241603"/>
    </source>
</evidence>
<name>A0ABU0H6S0_9HYPH</name>
<reference evidence="1 2" key="1">
    <citation type="submission" date="2023-07" db="EMBL/GenBank/DDBJ databases">
        <title>Genomic Encyclopedia of Type Strains, Phase IV (KMG-IV): sequencing the most valuable type-strain genomes for metagenomic binning, comparative biology and taxonomic classification.</title>
        <authorList>
            <person name="Goeker M."/>
        </authorList>
    </citation>
    <scope>NUCLEOTIDE SEQUENCE [LARGE SCALE GENOMIC DNA]</scope>
    <source>
        <strain evidence="1 2">B6-8</strain>
    </source>
</reference>
<evidence type="ECO:0000313" key="1">
    <source>
        <dbReference type="EMBL" id="MDQ0437986.1"/>
    </source>
</evidence>
<comment type="caution">
    <text evidence="1">The sequence shown here is derived from an EMBL/GenBank/DDBJ whole genome shotgun (WGS) entry which is preliminary data.</text>
</comment>
<gene>
    <name evidence="1" type="ORF">QO014_002378</name>
</gene>
<proteinExistence type="predicted"/>
<protein>
    <submittedName>
        <fullName evidence="1">Uncharacterized protein</fullName>
    </submittedName>
</protein>
<keyword evidence="2" id="KW-1185">Reference proteome</keyword>
<dbReference type="Proteomes" id="UP001241603">
    <property type="component" value="Unassembled WGS sequence"/>
</dbReference>
<dbReference type="EMBL" id="JAUSVO010000003">
    <property type="protein sequence ID" value="MDQ0437986.1"/>
    <property type="molecule type" value="Genomic_DNA"/>
</dbReference>